<evidence type="ECO:0000313" key="1">
    <source>
        <dbReference type="EMBL" id="KAI5649712.1"/>
    </source>
</evidence>
<sequence>MDTKPKHSDIDQESQEAKDLLHSLFTSARPKKIKDNDGSLANGMIFCEVLDLMPTVGLALSVVSRLLAELNFVRITSYRIR</sequence>
<comment type="caution">
    <text evidence="1">The sequence shown here is derived from an EMBL/GenBank/DDBJ whole genome shotgun (WGS) entry which is preliminary data.</text>
</comment>
<keyword evidence="2" id="KW-1185">Reference proteome</keyword>
<gene>
    <name evidence="1" type="ORF">M9H77_35717</name>
</gene>
<proteinExistence type="predicted"/>
<organism evidence="1 2">
    <name type="scientific">Catharanthus roseus</name>
    <name type="common">Madagascar periwinkle</name>
    <name type="synonym">Vinca rosea</name>
    <dbReference type="NCBI Taxonomy" id="4058"/>
    <lineage>
        <taxon>Eukaryota</taxon>
        <taxon>Viridiplantae</taxon>
        <taxon>Streptophyta</taxon>
        <taxon>Embryophyta</taxon>
        <taxon>Tracheophyta</taxon>
        <taxon>Spermatophyta</taxon>
        <taxon>Magnoliopsida</taxon>
        <taxon>eudicotyledons</taxon>
        <taxon>Gunneridae</taxon>
        <taxon>Pentapetalae</taxon>
        <taxon>asterids</taxon>
        <taxon>lamiids</taxon>
        <taxon>Gentianales</taxon>
        <taxon>Apocynaceae</taxon>
        <taxon>Rauvolfioideae</taxon>
        <taxon>Vinceae</taxon>
        <taxon>Catharanthinae</taxon>
        <taxon>Catharanthus</taxon>
    </lineage>
</organism>
<protein>
    <submittedName>
        <fullName evidence="1">Uncharacterized protein</fullName>
    </submittedName>
</protein>
<evidence type="ECO:0000313" key="2">
    <source>
        <dbReference type="Proteomes" id="UP001060085"/>
    </source>
</evidence>
<accession>A0ACB9ZU16</accession>
<dbReference type="Proteomes" id="UP001060085">
    <property type="component" value="Linkage Group LG08"/>
</dbReference>
<dbReference type="EMBL" id="CM044708">
    <property type="protein sequence ID" value="KAI5649712.1"/>
    <property type="molecule type" value="Genomic_DNA"/>
</dbReference>
<name>A0ACB9ZU16_CATRO</name>
<reference evidence="2" key="1">
    <citation type="journal article" date="2023" name="Nat. Plants">
        <title>Single-cell RNA sequencing provides a high-resolution roadmap for understanding the multicellular compartmentation of specialized metabolism.</title>
        <authorList>
            <person name="Sun S."/>
            <person name="Shen X."/>
            <person name="Li Y."/>
            <person name="Li Y."/>
            <person name="Wang S."/>
            <person name="Li R."/>
            <person name="Zhang H."/>
            <person name="Shen G."/>
            <person name="Guo B."/>
            <person name="Wei J."/>
            <person name="Xu J."/>
            <person name="St-Pierre B."/>
            <person name="Chen S."/>
            <person name="Sun C."/>
        </authorList>
    </citation>
    <scope>NUCLEOTIDE SEQUENCE [LARGE SCALE GENOMIC DNA]</scope>
</reference>